<dbReference type="PROSITE" id="PS51257">
    <property type="entry name" value="PROKAR_LIPOPROTEIN"/>
    <property type="match status" value="1"/>
</dbReference>
<dbReference type="InterPro" id="IPR043744">
    <property type="entry name" value="DUF5689"/>
</dbReference>
<dbReference type="KEGG" id="fax:FUAX_19810"/>
<dbReference type="Proteomes" id="UP001348817">
    <property type="component" value="Chromosome"/>
</dbReference>
<dbReference type="Pfam" id="PF18942">
    <property type="entry name" value="DUF5689"/>
    <property type="match status" value="1"/>
</dbReference>
<accession>A0AAU9CSX7</accession>
<protein>
    <recommendedName>
        <fullName evidence="1">DUF5689 domain-containing protein</fullName>
    </recommendedName>
</protein>
<feature type="domain" description="DUF5689" evidence="1">
    <location>
        <begin position="47"/>
        <end position="272"/>
    </location>
</feature>
<dbReference type="EMBL" id="AP025314">
    <property type="protein sequence ID" value="BDD09549.1"/>
    <property type="molecule type" value="Genomic_DNA"/>
</dbReference>
<gene>
    <name evidence="2" type="ORF">FUAX_19810</name>
</gene>
<organism evidence="2 3">
    <name type="scientific">Fulvitalea axinellae</name>
    <dbReference type="NCBI Taxonomy" id="1182444"/>
    <lineage>
        <taxon>Bacteria</taxon>
        <taxon>Pseudomonadati</taxon>
        <taxon>Bacteroidota</taxon>
        <taxon>Cytophagia</taxon>
        <taxon>Cytophagales</taxon>
        <taxon>Persicobacteraceae</taxon>
        <taxon>Fulvitalea</taxon>
    </lineage>
</organism>
<evidence type="ECO:0000313" key="3">
    <source>
        <dbReference type="Proteomes" id="UP001348817"/>
    </source>
</evidence>
<dbReference type="RefSeq" id="WP_338391146.1">
    <property type="nucleotide sequence ID" value="NZ_AP025314.1"/>
</dbReference>
<evidence type="ECO:0000259" key="1">
    <source>
        <dbReference type="Pfam" id="PF18942"/>
    </source>
</evidence>
<dbReference type="AlphaFoldDB" id="A0AAU9CSX7"/>
<sequence length="278" mass="31106">MTTSRKIYSLLALIVLWGTALTGCVDKSDDISEPTVPDFVLKPEAELLSIADLKAKYDLYTPNAVKIETDEQIRGIISMDDSQGSLYKTAIIYDPISKEAIRMQFNSSYPFRQGSEVVMNIKGLNVFHSTGAHILGAQQYTNNKGNDYLLGIPYQTISKVLSLGNDTPITEVTMEELKANYADYVNLMVKIKNVEFKNQDITYADNDESREHFIEDANGEDIKVRVSGYEKFASQKVRQGKFDFVGMVSIFKTSGGNVSENDMQLAIRNLNDFEDASN</sequence>
<reference evidence="2 3" key="1">
    <citation type="submission" date="2021-12" db="EMBL/GenBank/DDBJ databases">
        <title>Genome sequencing of bacteria with rrn-lacking chromosome and rrn-plasmid.</title>
        <authorList>
            <person name="Anda M."/>
            <person name="Iwasaki W."/>
        </authorList>
    </citation>
    <scope>NUCLEOTIDE SEQUENCE [LARGE SCALE GENOMIC DNA]</scope>
    <source>
        <strain evidence="2 3">DSM 100852</strain>
    </source>
</reference>
<name>A0AAU9CSX7_9BACT</name>
<keyword evidence="3" id="KW-1185">Reference proteome</keyword>
<evidence type="ECO:0000313" key="2">
    <source>
        <dbReference type="EMBL" id="BDD09549.1"/>
    </source>
</evidence>
<proteinExistence type="predicted"/>